<feature type="compositionally biased region" description="Polar residues" evidence="1">
    <location>
        <begin position="12"/>
        <end position="21"/>
    </location>
</feature>
<accession>A0A1L9SR78</accession>
<protein>
    <submittedName>
        <fullName evidence="2">Uncharacterized protein</fullName>
    </submittedName>
</protein>
<gene>
    <name evidence="2" type="ORF">ASPZODRAFT_88998</name>
</gene>
<dbReference type="GeneID" id="34616804"/>
<dbReference type="VEuPathDB" id="FungiDB:ASPZODRAFT_88998"/>
<dbReference type="Proteomes" id="UP000184188">
    <property type="component" value="Unassembled WGS sequence"/>
</dbReference>
<sequence>MAPGISDVPVSNDISQSQAPTKQPPPLIHHSLVTAEYDALKFHAAASLQLLPLLSPDQRKAITTLSDHRLIASPYNDPLHLLDLDRLDTPNRLLAQALTIFTPSRADYATAGYEESFNWDDVFGLLGELALSETYQWRQQAFYVVTFRSTLKGDADLLRLHELDAHSHQEATASGGLLKYWFGSKDAENRNLATCIWRDRNDARLGGTGPWHKQARAAAGAMYEKIVFTTLKLVIEDDVAGWRFEKWE</sequence>
<keyword evidence="3" id="KW-1185">Reference proteome</keyword>
<evidence type="ECO:0000256" key="1">
    <source>
        <dbReference type="SAM" id="MobiDB-lite"/>
    </source>
</evidence>
<dbReference type="RefSeq" id="XP_022584168.1">
    <property type="nucleotide sequence ID" value="XM_022730340.1"/>
</dbReference>
<name>A0A1L9SR78_9EURO</name>
<evidence type="ECO:0000313" key="3">
    <source>
        <dbReference type="Proteomes" id="UP000184188"/>
    </source>
</evidence>
<dbReference type="AlphaFoldDB" id="A0A1L9SR78"/>
<reference evidence="3" key="1">
    <citation type="journal article" date="2017" name="Genome Biol.">
        <title>Comparative genomics reveals high biological diversity and specific adaptations in the industrially and medically important fungal genus Aspergillus.</title>
        <authorList>
            <person name="de Vries R.P."/>
            <person name="Riley R."/>
            <person name="Wiebenga A."/>
            <person name="Aguilar-Osorio G."/>
            <person name="Amillis S."/>
            <person name="Uchima C.A."/>
            <person name="Anderluh G."/>
            <person name="Asadollahi M."/>
            <person name="Askin M."/>
            <person name="Barry K."/>
            <person name="Battaglia E."/>
            <person name="Bayram O."/>
            <person name="Benocci T."/>
            <person name="Braus-Stromeyer S.A."/>
            <person name="Caldana C."/>
            <person name="Canovas D."/>
            <person name="Cerqueira G.C."/>
            <person name="Chen F."/>
            <person name="Chen W."/>
            <person name="Choi C."/>
            <person name="Clum A."/>
            <person name="Dos Santos R.A."/>
            <person name="Damasio A.R."/>
            <person name="Diallinas G."/>
            <person name="Emri T."/>
            <person name="Fekete E."/>
            <person name="Flipphi M."/>
            <person name="Freyberg S."/>
            <person name="Gallo A."/>
            <person name="Gournas C."/>
            <person name="Habgood R."/>
            <person name="Hainaut M."/>
            <person name="Harispe M.L."/>
            <person name="Henrissat B."/>
            <person name="Hilden K.S."/>
            <person name="Hope R."/>
            <person name="Hossain A."/>
            <person name="Karabika E."/>
            <person name="Karaffa L."/>
            <person name="Karanyi Z."/>
            <person name="Krasevec N."/>
            <person name="Kuo A."/>
            <person name="Kusch H."/>
            <person name="LaButti K."/>
            <person name="Lagendijk E.L."/>
            <person name="Lapidus A."/>
            <person name="Levasseur A."/>
            <person name="Lindquist E."/>
            <person name="Lipzen A."/>
            <person name="Logrieco A.F."/>
            <person name="MacCabe A."/>
            <person name="Maekelae M.R."/>
            <person name="Malavazi I."/>
            <person name="Melin P."/>
            <person name="Meyer V."/>
            <person name="Mielnichuk N."/>
            <person name="Miskei M."/>
            <person name="Molnar A.P."/>
            <person name="Mule G."/>
            <person name="Ngan C.Y."/>
            <person name="Orejas M."/>
            <person name="Orosz E."/>
            <person name="Ouedraogo J.P."/>
            <person name="Overkamp K.M."/>
            <person name="Park H.-S."/>
            <person name="Perrone G."/>
            <person name="Piumi F."/>
            <person name="Punt P.J."/>
            <person name="Ram A.F."/>
            <person name="Ramon A."/>
            <person name="Rauscher S."/>
            <person name="Record E."/>
            <person name="Riano-Pachon D.M."/>
            <person name="Robert V."/>
            <person name="Roehrig J."/>
            <person name="Ruller R."/>
            <person name="Salamov A."/>
            <person name="Salih N.S."/>
            <person name="Samson R.A."/>
            <person name="Sandor E."/>
            <person name="Sanguinetti M."/>
            <person name="Schuetze T."/>
            <person name="Sepcic K."/>
            <person name="Shelest E."/>
            <person name="Sherlock G."/>
            <person name="Sophianopoulou V."/>
            <person name="Squina F.M."/>
            <person name="Sun H."/>
            <person name="Susca A."/>
            <person name="Todd R.B."/>
            <person name="Tsang A."/>
            <person name="Unkles S.E."/>
            <person name="van de Wiele N."/>
            <person name="van Rossen-Uffink D."/>
            <person name="Oliveira J.V."/>
            <person name="Vesth T.C."/>
            <person name="Visser J."/>
            <person name="Yu J.-H."/>
            <person name="Zhou M."/>
            <person name="Andersen M.R."/>
            <person name="Archer D.B."/>
            <person name="Baker S.E."/>
            <person name="Benoit I."/>
            <person name="Brakhage A.A."/>
            <person name="Braus G.H."/>
            <person name="Fischer R."/>
            <person name="Frisvad J.C."/>
            <person name="Goldman G.H."/>
            <person name="Houbraken J."/>
            <person name="Oakley B."/>
            <person name="Pocsi I."/>
            <person name="Scazzocchio C."/>
            <person name="Seiboth B."/>
            <person name="vanKuyk P.A."/>
            <person name="Wortman J."/>
            <person name="Dyer P.S."/>
            <person name="Grigoriev I.V."/>
        </authorList>
    </citation>
    <scope>NUCLEOTIDE SEQUENCE [LARGE SCALE GENOMIC DNA]</scope>
    <source>
        <strain evidence="3">CBS 506.65</strain>
    </source>
</reference>
<evidence type="ECO:0000313" key="2">
    <source>
        <dbReference type="EMBL" id="OJJ49658.1"/>
    </source>
</evidence>
<organism evidence="2 3">
    <name type="scientific">Penicilliopsis zonata CBS 506.65</name>
    <dbReference type="NCBI Taxonomy" id="1073090"/>
    <lineage>
        <taxon>Eukaryota</taxon>
        <taxon>Fungi</taxon>
        <taxon>Dikarya</taxon>
        <taxon>Ascomycota</taxon>
        <taxon>Pezizomycotina</taxon>
        <taxon>Eurotiomycetes</taxon>
        <taxon>Eurotiomycetidae</taxon>
        <taxon>Eurotiales</taxon>
        <taxon>Aspergillaceae</taxon>
        <taxon>Penicilliopsis</taxon>
    </lineage>
</organism>
<proteinExistence type="predicted"/>
<dbReference type="PANTHER" id="PTHR36986:SF1">
    <property type="entry name" value="UPF0643 PROTEIN PB2B2.08"/>
    <property type="match status" value="1"/>
</dbReference>
<dbReference type="EMBL" id="KV878337">
    <property type="protein sequence ID" value="OJJ49658.1"/>
    <property type="molecule type" value="Genomic_DNA"/>
</dbReference>
<feature type="region of interest" description="Disordered" evidence="1">
    <location>
        <begin position="1"/>
        <end position="27"/>
    </location>
</feature>
<dbReference type="OrthoDB" id="2140489at2759"/>
<dbReference type="PANTHER" id="PTHR36986">
    <property type="entry name" value="UPF0643 PROTEIN PB2B2.08"/>
    <property type="match status" value="1"/>
</dbReference>